<keyword evidence="6 11" id="KW-0378">Hydrolase</keyword>
<dbReference type="EC" id="3.4.24.-" evidence="11"/>
<dbReference type="EMBL" id="VICH01000004">
    <property type="protein sequence ID" value="TQV69184.1"/>
    <property type="molecule type" value="Genomic_DNA"/>
</dbReference>
<dbReference type="PANTHER" id="PTHR42837:SF2">
    <property type="entry name" value="MEMBRANE METALLOPROTEASE ARASP2, CHLOROPLASTIC-RELATED"/>
    <property type="match status" value="1"/>
</dbReference>
<dbReference type="CDD" id="cd06163">
    <property type="entry name" value="S2P-M50_PDZ_RseP-like"/>
    <property type="match status" value="1"/>
</dbReference>
<dbReference type="RefSeq" id="WP_142852936.1">
    <property type="nucleotide sequence ID" value="NZ_FXWW01000001.1"/>
</dbReference>
<evidence type="ECO:0000256" key="3">
    <source>
        <dbReference type="ARBA" id="ARBA00007931"/>
    </source>
</evidence>
<evidence type="ECO:0000313" key="13">
    <source>
        <dbReference type="EMBL" id="TQV69184.1"/>
    </source>
</evidence>
<dbReference type="Gene3D" id="2.30.42.10">
    <property type="match status" value="2"/>
</dbReference>
<dbReference type="GO" id="GO:0004222">
    <property type="term" value="F:metalloendopeptidase activity"/>
    <property type="evidence" value="ECO:0007669"/>
    <property type="project" value="InterPro"/>
</dbReference>
<feature type="transmembrane region" description="Helical" evidence="11">
    <location>
        <begin position="114"/>
        <end position="139"/>
    </location>
</feature>
<protein>
    <recommendedName>
        <fullName evidence="11">Zinc metalloprotease</fullName>
        <ecNumber evidence="11">3.4.24.-</ecNumber>
    </recommendedName>
</protein>
<feature type="domain" description="PDZ" evidence="12">
    <location>
        <begin position="135"/>
        <end position="206"/>
    </location>
</feature>
<feature type="transmembrane region" description="Helical" evidence="11">
    <location>
        <begin position="372"/>
        <end position="392"/>
    </location>
</feature>
<reference evidence="13 14" key="1">
    <citation type="submission" date="2019-06" db="EMBL/GenBank/DDBJ databases">
        <title>A novel species of marine bacteria.</title>
        <authorList>
            <person name="Wang Y."/>
        </authorList>
    </citation>
    <scope>NUCLEOTIDE SEQUENCE [LARGE SCALE GENOMIC DNA]</scope>
    <source>
        <strain evidence="13 14">MA1-10</strain>
    </source>
</reference>
<dbReference type="InterPro" id="IPR004387">
    <property type="entry name" value="Pept_M50_Zn"/>
</dbReference>
<feature type="domain" description="PDZ" evidence="12">
    <location>
        <begin position="209"/>
        <end position="275"/>
    </location>
</feature>
<evidence type="ECO:0000256" key="5">
    <source>
        <dbReference type="ARBA" id="ARBA00022692"/>
    </source>
</evidence>
<feature type="transmembrane region" description="Helical" evidence="11">
    <location>
        <begin position="422"/>
        <end position="440"/>
    </location>
</feature>
<evidence type="ECO:0000256" key="9">
    <source>
        <dbReference type="ARBA" id="ARBA00023049"/>
    </source>
</evidence>
<comment type="caution">
    <text evidence="13">The sequence shown here is derived from an EMBL/GenBank/DDBJ whole genome shotgun (WGS) entry which is preliminary data.</text>
</comment>
<comment type="subcellular location">
    <subcellularLocation>
        <location evidence="2">Membrane</location>
        <topology evidence="2">Multi-pass membrane protein</topology>
    </subcellularLocation>
</comment>
<keyword evidence="14" id="KW-1185">Reference proteome</keyword>
<dbReference type="OrthoDB" id="9782003at2"/>
<keyword evidence="11" id="KW-0479">Metal-binding</keyword>
<dbReference type="SMART" id="SM00228">
    <property type="entry name" value="PDZ"/>
    <property type="match status" value="2"/>
</dbReference>
<evidence type="ECO:0000256" key="1">
    <source>
        <dbReference type="ARBA" id="ARBA00001947"/>
    </source>
</evidence>
<dbReference type="Pfam" id="PF02163">
    <property type="entry name" value="Peptidase_M50"/>
    <property type="match status" value="1"/>
</dbReference>
<evidence type="ECO:0000259" key="12">
    <source>
        <dbReference type="SMART" id="SM00228"/>
    </source>
</evidence>
<dbReference type="InterPro" id="IPR036034">
    <property type="entry name" value="PDZ_sf"/>
</dbReference>
<proteinExistence type="inferred from homology"/>
<dbReference type="InterPro" id="IPR008915">
    <property type="entry name" value="Peptidase_M50"/>
</dbReference>
<sequence length="446" mass="46973">MDLISLLPDFGNLAFTILAFIAALTVIVAVHEYGHYIVGRWSGIKADVFSIGMGPVLLARTDKHGTQWQIAAFPIGGYVKFRGDANAASGGADDEVMAELSEEDRRHTMHGAPLWARAATVAAGPIFNFVLSFLIFAGLTMSSGVARDPLSVDTVLDIPGMEQGLRTGDEILSIAGVPIPPVSDFGQLVDKLPETALVEYGVMRGGQKMTVTAPHPFPALVGSVNPQSAGFEAGLLQGDLIRTVNGIPVPTFNALRDIVVNGNGEELALDILREGTPLNIVLTPRRQDIPTADGGFETRWLIGITSGMVFDPATRSVGVWEGVTSGVDRVLYIIQSSLSGLWHMITGAISTCNLSGPIGIAQISGQAAAQGAISFVGFIALLSTAVGMLNLFPVPLLDGGHLAFYAWEAATGKQPSEKVLKALLTIGLAVVLSLMVFGVTNDLFCP</sequence>
<evidence type="ECO:0000313" key="14">
    <source>
        <dbReference type="Proteomes" id="UP000315816"/>
    </source>
</evidence>
<dbReference type="GO" id="GO:0006508">
    <property type="term" value="P:proteolysis"/>
    <property type="evidence" value="ECO:0007669"/>
    <property type="project" value="UniProtKB-KW"/>
</dbReference>
<dbReference type="NCBIfam" id="TIGR00054">
    <property type="entry name" value="RIP metalloprotease RseP"/>
    <property type="match status" value="1"/>
</dbReference>
<evidence type="ECO:0000256" key="6">
    <source>
        <dbReference type="ARBA" id="ARBA00022801"/>
    </source>
</evidence>
<keyword evidence="5 11" id="KW-0812">Transmembrane</keyword>
<gene>
    <name evidence="13" type="primary">rseP</name>
    <name evidence="13" type="ORF">FIL88_06380</name>
</gene>
<dbReference type="SUPFAM" id="SSF50156">
    <property type="entry name" value="PDZ domain-like"/>
    <property type="match status" value="2"/>
</dbReference>
<feature type="transmembrane region" description="Helical" evidence="11">
    <location>
        <begin position="12"/>
        <end position="30"/>
    </location>
</feature>
<dbReference type="PANTHER" id="PTHR42837">
    <property type="entry name" value="REGULATOR OF SIGMA-E PROTEASE RSEP"/>
    <property type="match status" value="1"/>
</dbReference>
<keyword evidence="9 11" id="KW-0482">Metalloprotease</keyword>
<keyword evidence="8 11" id="KW-1133">Transmembrane helix</keyword>
<keyword evidence="10 11" id="KW-0472">Membrane</keyword>
<accession>A0A545SW51</accession>
<dbReference type="InterPro" id="IPR001478">
    <property type="entry name" value="PDZ"/>
</dbReference>
<organism evidence="13 14">
    <name type="scientific">Aliiroseovarius halocynthiae</name>
    <dbReference type="NCBI Taxonomy" id="985055"/>
    <lineage>
        <taxon>Bacteria</taxon>
        <taxon>Pseudomonadati</taxon>
        <taxon>Pseudomonadota</taxon>
        <taxon>Alphaproteobacteria</taxon>
        <taxon>Rhodobacterales</taxon>
        <taxon>Paracoccaceae</taxon>
        <taxon>Aliiroseovarius</taxon>
    </lineage>
</organism>
<evidence type="ECO:0000256" key="4">
    <source>
        <dbReference type="ARBA" id="ARBA00022670"/>
    </source>
</evidence>
<evidence type="ECO:0000256" key="7">
    <source>
        <dbReference type="ARBA" id="ARBA00022833"/>
    </source>
</evidence>
<evidence type="ECO:0000256" key="10">
    <source>
        <dbReference type="ARBA" id="ARBA00023136"/>
    </source>
</evidence>
<evidence type="ECO:0000256" key="8">
    <source>
        <dbReference type="ARBA" id="ARBA00022989"/>
    </source>
</evidence>
<evidence type="ECO:0000256" key="2">
    <source>
        <dbReference type="ARBA" id="ARBA00004141"/>
    </source>
</evidence>
<dbReference type="AlphaFoldDB" id="A0A545SW51"/>
<dbReference type="GO" id="GO:0046872">
    <property type="term" value="F:metal ion binding"/>
    <property type="evidence" value="ECO:0007669"/>
    <property type="project" value="UniProtKB-KW"/>
</dbReference>
<dbReference type="Proteomes" id="UP000315816">
    <property type="component" value="Unassembled WGS sequence"/>
</dbReference>
<dbReference type="GO" id="GO:0016020">
    <property type="term" value="C:membrane"/>
    <property type="evidence" value="ECO:0007669"/>
    <property type="project" value="UniProtKB-SubCell"/>
</dbReference>
<dbReference type="CDD" id="cd23081">
    <property type="entry name" value="cpPDZ_EcRseP-like"/>
    <property type="match status" value="1"/>
</dbReference>
<keyword evidence="7 11" id="KW-0862">Zinc</keyword>
<evidence type="ECO:0000256" key="11">
    <source>
        <dbReference type="RuleBase" id="RU362031"/>
    </source>
</evidence>
<keyword evidence="4 13" id="KW-0645">Protease</keyword>
<name>A0A545SW51_9RHOB</name>
<comment type="similarity">
    <text evidence="3 11">Belongs to the peptidase M50B family.</text>
</comment>
<comment type="cofactor">
    <cofactor evidence="1 11">
        <name>Zn(2+)</name>
        <dbReference type="ChEBI" id="CHEBI:29105"/>
    </cofactor>
</comment>